<reference evidence="2" key="1">
    <citation type="journal article" date="2023" name="Mol. Phylogenet. Evol.">
        <title>Genome-scale phylogeny and comparative genomics of the fungal order Sordariales.</title>
        <authorList>
            <person name="Hensen N."/>
            <person name="Bonometti L."/>
            <person name="Westerberg I."/>
            <person name="Brannstrom I.O."/>
            <person name="Guillou S."/>
            <person name="Cros-Aarteil S."/>
            <person name="Calhoun S."/>
            <person name="Haridas S."/>
            <person name="Kuo A."/>
            <person name="Mondo S."/>
            <person name="Pangilinan J."/>
            <person name="Riley R."/>
            <person name="LaButti K."/>
            <person name="Andreopoulos B."/>
            <person name="Lipzen A."/>
            <person name="Chen C."/>
            <person name="Yan M."/>
            <person name="Daum C."/>
            <person name="Ng V."/>
            <person name="Clum A."/>
            <person name="Steindorff A."/>
            <person name="Ohm R.A."/>
            <person name="Martin F."/>
            <person name="Silar P."/>
            <person name="Natvig D.O."/>
            <person name="Lalanne C."/>
            <person name="Gautier V."/>
            <person name="Ament-Velasquez S.L."/>
            <person name="Kruys A."/>
            <person name="Hutchinson M.I."/>
            <person name="Powell A.J."/>
            <person name="Barry K."/>
            <person name="Miller A.N."/>
            <person name="Grigoriev I.V."/>
            <person name="Debuchy R."/>
            <person name="Gladieux P."/>
            <person name="Hiltunen Thoren M."/>
            <person name="Johannesson H."/>
        </authorList>
    </citation>
    <scope>NUCLEOTIDE SEQUENCE</scope>
    <source>
        <strain evidence="2">PSN324</strain>
    </source>
</reference>
<dbReference type="Proteomes" id="UP001321749">
    <property type="component" value="Unassembled WGS sequence"/>
</dbReference>
<feature type="compositionally biased region" description="Basic and acidic residues" evidence="1">
    <location>
        <begin position="32"/>
        <end position="56"/>
    </location>
</feature>
<keyword evidence="3" id="KW-1185">Reference proteome</keyword>
<gene>
    <name evidence="2" type="ORF">QBC42DRAFT_249390</name>
</gene>
<sequence>MSPKSGCPHAGHSGNGQAISQPDGWTFRKRHDVLGHHDGGRHGSDGPGKHQPHDPAQEVPLGVLAMLEGKSFNGKGLNMIFRPNSGPPPLGTQFPKPVDPAPPTGTSDNVLELNLFVETLTFGKAVGAVPNRGFSSQGDINLNAIQYLQTIADVTNPRTGRADGDPAGHGIHVENGMFMHVPGTGVNPKLGETIVRCGTIPHGVAINLQGLESGPLNPSTVVAGAPAVPRIDPTPFVAGQPDAQANQVRFPSQTAAAEGTPRIPQDLSLFIKHGTITQAVLDDPAVLLTEANRTRNIIRTQVLDMSSTARTGIKTGGGVLGNAFLDGDLQPDGTAAAPNARPVQVEFTLYVETVQYEVPVPAFHPGHGHDYVEHEHEGIKFRFFPPREVARHGRRMTVNVTELQYTQIVMLQFGGLTWPHPTVSTLKPEVWVVEAGDAAWREWREW</sequence>
<organism evidence="2 3">
    <name type="scientific">Cladorrhinum samala</name>
    <dbReference type="NCBI Taxonomy" id="585594"/>
    <lineage>
        <taxon>Eukaryota</taxon>
        <taxon>Fungi</taxon>
        <taxon>Dikarya</taxon>
        <taxon>Ascomycota</taxon>
        <taxon>Pezizomycotina</taxon>
        <taxon>Sordariomycetes</taxon>
        <taxon>Sordariomycetidae</taxon>
        <taxon>Sordariales</taxon>
        <taxon>Podosporaceae</taxon>
        <taxon>Cladorrhinum</taxon>
    </lineage>
</organism>
<name>A0AAV9HWI8_9PEZI</name>
<proteinExistence type="predicted"/>
<accession>A0AAV9HWI8</accession>
<comment type="caution">
    <text evidence="2">The sequence shown here is derived from an EMBL/GenBank/DDBJ whole genome shotgun (WGS) entry which is preliminary data.</text>
</comment>
<dbReference type="NCBIfam" id="NF040572">
    <property type="entry name" value="heme_bind_FMP"/>
    <property type="match status" value="1"/>
</dbReference>
<dbReference type="InterPro" id="IPR047975">
    <property type="entry name" value="Heme_bind_FMP"/>
</dbReference>
<evidence type="ECO:0000256" key="1">
    <source>
        <dbReference type="SAM" id="MobiDB-lite"/>
    </source>
</evidence>
<evidence type="ECO:0000313" key="3">
    <source>
        <dbReference type="Proteomes" id="UP001321749"/>
    </source>
</evidence>
<dbReference type="AlphaFoldDB" id="A0AAV9HWI8"/>
<feature type="region of interest" description="Disordered" evidence="1">
    <location>
        <begin position="1"/>
        <end position="56"/>
    </location>
</feature>
<dbReference type="EMBL" id="MU864946">
    <property type="protein sequence ID" value="KAK4464693.1"/>
    <property type="molecule type" value="Genomic_DNA"/>
</dbReference>
<reference evidence="2" key="2">
    <citation type="submission" date="2023-06" db="EMBL/GenBank/DDBJ databases">
        <authorList>
            <consortium name="Lawrence Berkeley National Laboratory"/>
            <person name="Mondo S.J."/>
            <person name="Hensen N."/>
            <person name="Bonometti L."/>
            <person name="Westerberg I."/>
            <person name="Brannstrom I.O."/>
            <person name="Guillou S."/>
            <person name="Cros-Aarteil S."/>
            <person name="Calhoun S."/>
            <person name="Haridas S."/>
            <person name="Kuo A."/>
            <person name="Pangilinan J."/>
            <person name="Riley R."/>
            <person name="Labutti K."/>
            <person name="Andreopoulos B."/>
            <person name="Lipzen A."/>
            <person name="Chen C."/>
            <person name="Yanf M."/>
            <person name="Daum C."/>
            <person name="Ng V."/>
            <person name="Clum A."/>
            <person name="Steindorff A."/>
            <person name="Ohm R."/>
            <person name="Martin F."/>
            <person name="Silar P."/>
            <person name="Natvig D."/>
            <person name="Lalanne C."/>
            <person name="Gautier V."/>
            <person name="Ament-Velasquez S.L."/>
            <person name="Kruys A."/>
            <person name="Hutchinson M.I."/>
            <person name="Powell A.J."/>
            <person name="Barry K."/>
            <person name="Miller A.N."/>
            <person name="Grigoriev I.V."/>
            <person name="Debuchy R."/>
            <person name="Gladieux P."/>
            <person name="Thoren M.H."/>
            <person name="Johannesson H."/>
        </authorList>
    </citation>
    <scope>NUCLEOTIDE SEQUENCE</scope>
    <source>
        <strain evidence="2">PSN324</strain>
    </source>
</reference>
<protein>
    <submittedName>
        <fullName evidence="2">Uncharacterized protein</fullName>
    </submittedName>
</protein>
<evidence type="ECO:0000313" key="2">
    <source>
        <dbReference type="EMBL" id="KAK4464693.1"/>
    </source>
</evidence>